<name>A0A0K2XZF6_9HELI</name>
<proteinExistence type="predicted"/>
<accession>A0A0K2XZF6</accession>
<gene>
    <name evidence="1" type="ORF">HAL07_01740</name>
</gene>
<evidence type="ECO:0000313" key="2">
    <source>
        <dbReference type="Proteomes" id="UP000043437"/>
    </source>
</evidence>
<evidence type="ECO:0000313" key="1">
    <source>
        <dbReference type="EMBL" id="CRF52048.1"/>
    </source>
</evidence>
<dbReference type="RefSeq" id="WP_053944793.1">
    <property type="nucleotide sequence ID" value="NZ_CDMG01000002.1"/>
</dbReference>
<protein>
    <submittedName>
        <fullName evidence="1">Putative periplasmic protein</fullName>
    </submittedName>
</protein>
<sequence>MRGFLFGVLLCALLSADVLDVKIKSLMDRSFYQTNQNFIRRIFEDRAAFYDQGALRIRKVLVALKDNGLLPLKFDRPALLQVRFVAKTSPLLLLKTIQSVLSSMGYAYFSVLQVQRQEDTSSATFSLNTEYALDPTLAAKLFAKYGFNLVDLERKSLKDWAYSFSVQTPHLAHATPLIPTGHALELKEISGEYWLDITSPGRLLVFANASLWQPQVSLFDASLHIIKYMAAENPTEKISLHIGDKVRFVRVSDVNNPLVLKGGIKVLLQPTRH</sequence>
<dbReference type="GeneID" id="82131210"/>
<dbReference type="EMBL" id="CDMG01000002">
    <property type="protein sequence ID" value="CRF52048.1"/>
    <property type="molecule type" value="Genomic_DNA"/>
</dbReference>
<dbReference type="AlphaFoldDB" id="A0A0K2XZF6"/>
<reference evidence="2" key="1">
    <citation type="submission" date="2014-12" db="EMBL/GenBank/DDBJ databases">
        <authorList>
            <person name="Jaenicke S."/>
        </authorList>
    </citation>
    <scope>NUCLEOTIDE SEQUENCE [LARGE SCALE GENOMIC DNA]</scope>
</reference>
<organism evidence="1 2">
    <name type="scientific">Helicobacter ailurogastricus</name>
    <dbReference type="NCBI Taxonomy" id="1578720"/>
    <lineage>
        <taxon>Bacteria</taxon>
        <taxon>Pseudomonadati</taxon>
        <taxon>Campylobacterota</taxon>
        <taxon>Epsilonproteobacteria</taxon>
        <taxon>Campylobacterales</taxon>
        <taxon>Helicobacteraceae</taxon>
        <taxon>Helicobacter</taxon>
    </lineage>
</organism>
<dbReference type="Proteomes" id="UP000043437">
    <property type="component" value="Unassembled WGS sequence"/>
</dbReference>